<evidence type="ECO:0000256" key="1">
    <source>
        <dbReference type="ARBA" id="ARBA00011009"/>
    </source>
</evidence>
<dbReference type="Gene3D" id="1.10.1040.10">
    <property type="entry name" value="N-(1-d-carboxylethyl)-l-norvaline Dehydrogenase, domain 2"/>
    <property type="match status" value="1"/>
</dbReference>
<organism evidence="5">
    <name type="scientific">termite gut metagenome</name>
    <dbReference type="NCBI Taxonomy" id="433724"/>
    <lineage>
        <taxon>unclassified sequences</taxon>
        <taxon>metagenomes</taxon>
        <taxon>organismal metagenomes</taxon>
    </lineage>
</organism>
<dbReference type="GO" id="GO:0005975">
    <property type="term" value="P:carbohydrate metabolic process"/>
    <property type="evidence" value="ECO:0007669"/>
    <property type="project" value="InterPro"/>
</dbReference>
<reference evidence="5" key="1">
    <citation type="submission" date="2019-03" db="EMBL/GenBank/DDBJ databases">
        <title>Single cell metagenomics reveals metabolic interactions within the superorganism composed of flagellate Streblomastix strix and complex community of Bacteroidetes bacteria on its surface.</title>
        <authorList>
            <person name="Treitli S.C."/>
            <person name="Kolisko M."/>
            <person name="Husnik F."/>
            <person name="Keeling P."/>
            <person name="Hampl V."/>
        </authorList>
    </citation>
    <scope>NUCLEOTIDE SEQUENCE</scope>
    <source>
        <strain evidence="5">STM</strain>
    </source>
</reference>
<dbReference type="Pfam" id="PF01210">
    <property type="entry name" value="NAD_Gly3P_dh_N"/>
    <property type="match status" value="1"/>
</dbReference>
<protein>
    <submittedName>
        <fullName evidence="5">Glycerol-3-phosphate dehydrogenase [NAD(P)+]</fullName>
        <ecNumber evidence="5">1.1.1.94</ecNumber>
    </submittedName>
</protein>
<dbReference type="EMBL" id="SNRY01003280">
    <property type="protein sequence ID" value="KAA6321550.1"/>
    <property type="molecule type" value="Genomic_DNA"/>
</dbReference>
<dbReference type="GO" id="GO:0046168">
    <property type="term" value="P:glycerol-3-phosphate catabolic process"/>
    <property type="evidence" value="ECO:0007669"/>
    <property type="project" value="InterPro"/>
</dbReference>
<comment type="similarity">
    <text evidence="1">Belongs to the NAD-dependent glycerol-3-phosphate dehydrogenase family.</text>
</comment>
<dbReference type="GO" id="GO:0005829">
    <property type="term" value="C:cytosol"/>
    <property type="evidence" value="ECO:0007669"/>
    <property type="project" value="TreeGrafter"/>
</dbReference>
<dbReference type="InterPro" id="IPR006109">
    <property type="entry name" value="G3P_DH_NAD-dep_C"/>
</dbReference>
<dbReference type="InterPro" id="IPR006168">
    <property type="entry name" value="G3P_DH_NAD-dep"/>
</dbReference>
<dbReference type="Pfam" id="PF07479">
    <property type="entry name" value="NAD_Gly3P_dh_C"/>
    <property type="match status" value="1"/>
</dbReference>
<evidence type="ECO:0000313" key="5">
    <source>
        <dbReference type="EMBL" id="KAA6321550.1"/>
    </source>
</evidence>
<sequence>MKLSGKIAIIGGGSWATAIAKMVLAQEETINWYMRRDDRIADFRRLGHNPAYLTGVRFDIKRINFNSNINEIIRDSDILIFVTPSPYLKSHLKKLKIRLTDKFIITSIKGIVPDENLIVSEYFTKFYGILPENIAVLGGPCHAEEVALERLSYLTIACPDMEKAYICAHRLGGSYIKTSVSDDVAGIEYSSVLKNVYAIAAGICSGLKYGDNFQAVLLSNAVQEMNRFLNMVHPLNRNVNESVYLGDLLVTAYSNFSRNRTFGTMIGKGYSVKSAQIEMEMIAEGYYGTKCIKEINKHYHINMPILDAIYNILYEHISPMIEIKLLTDSFR</sequence>
<evidence type="ECO:0000256" key="2">
    <source>
        <dbReference type="ARBA" id="ARBA00023002"/>
    </source>
</evidence>
<dbReference type="Gene3D" id="3.40.50.720">
    <property type="entry name" value="NAD(P)-binding Rossmann-like Domain"/>
    <property type="match status" value="1"/>
</dbReference>
<dbReference type="GO" id="GO:0047952">
    <property type="term" value="F:glycerol-3-phosphate dehydrogenase [NAD(P)+] activity"/>
    <property type="evidence" value="ECO:0007669"/>
    <property type="project" value="UniProtKB-EC"/>
</dbReference>
<name>A0A5J4QKM7_9ZZZZ</name>
<feature type="domain" description="Glycerol-3-phosphate dehydrogenase NAD-dependent C-terminal" evidence="4">
    <location>
        <begin position="183"/>
        <end position="320"/>
    </location>
</feature>
<dbReference type="InterPro" id="IPR036291">
    <property type="entry name" value="NAD(P)-bd_dom_sf"/>
</dbReference>
<dbReference type="PANTHER" id="PTHR11728">
    <property type="entry name" value="GLYCEROL-3-PHOSPHATE DEHYDROGENASE"/>
    <property type="match status" value="1"/>
</dbReference>
<dbReference type="PROSITE" id="PS00957">
    <property type="entry name" value="NAD_G3PDH"/>
    <property type="match status" value="1"/>
</dbReference>
<dbReference type="AlphaFoldDB" id="A0A5J4QKM7"/>
<proteinExistence type="inferred from homology"/>
<dbReference type="PANTHER" id="PTHR11728:SF1">
    <property type="entry name" value="GLYCEROL-3-PHOSPHATE DEHYDROGENASE [NAD(+)] 2, CHLOROPLASTIC"/>
    <property type="match status" value="1"/>
</dbReference>
<dbReference type="PIRSF" id="PIRSF000114">
    <property type="entry name" value="Glycerol-3-P_dh"/>
    <property type="match status" value="1"/>
</dbReference>
<accession>A0A5J4QKM7</accession>
<dbReference type="InterPro" id="IPR013328">
    <property type="entry name" value="6PGD_dom2"/>
</dbReference>
<dbReference type="FunFam" id="1.10.1040.10:FF:000024">
    <property type="entry name" value="Glycerol-3-phosphate dehydrogenase"/>
    <property type="match status" value="1"/>
</dbReference>
<comment type="caution">
    <text evidence="5">The sequence shown here is derived from an EMBL/GenBank/DDBJ whole genome shotgun (WGS) entry which is preliminary data.</text>
</comment>
<evidence type="ECO:0000259" key="3">
    <source>
        <dbReference type="Pfam" id="PF01210"/>
    </source>
</evidence>
<dbReference type="SUPFAM" id="SSF48179">
    <property type="entry name" value="6-phosphogluconate dehydrogenase C-terminal domain-like"/>
    <property type="match status" value="1"/>
</dbReference>
<evidence type="ECO:0000259" key="4">
    <source>
        <dbReference type="Pfam" id="PF07479"/>
    </source>
</evidence>
<gene>
    <name evidence="5" type="ORF">EZS27_028810</name>
</gene>
<dbReference type="GO" id="GO:0051287">
    <property type="term" value="F:NAD binding"/>
    <property type="evidence" value="ECO:0007669"/>
    <property type="project" value="InterPro"/>
</dbReference>
<dbReference type="EC" id="1.1.1.94" evidence="5"/>
<dbReference type="InterPro" id="IPR011128">
    <property type="entry name" value="G3P_DH_NAD-dep_N"/>
</dbReference>
<dbReference type="InterPro" id="IPR008927">
    <property type="entry name" value="6-PGluconate_DH-like_C_sf"/>
</dbReference>
<keyword evidence="2 5" id="KW-0560">Oxidoreductase</keyword>
<dbReference type="SUPFAM" id="SSF51735">
    <property type="entry name" value="NAD(P)-binding Rossmann-fold domains"/>
    <property type="match status" value="1"/>
</dbReference>
<feature type="domain" description="Glycerol-3-phosphate dehydrogenase NAD-dependent N-terminal" evidence="3">
    <location>
        <begin position="6"/>
        <end position="163"/>
    </location>
</feature>
<dbReference type="PRINTS" id="PR00077">
    <property type="entry name" value="GPDHDRGNASE"/>
</dbReference>